<dbReference type="RefSeq" id="WP_158028687.1">
    <property type="nucleotide sequence ID" value="NZ_BMHG01000001.1"/>
</dbReference>
<dbReference type="PANTHER" id="PTHR42945:SF11">
    <property type="entry name" value="PHOSPHORIBOSYL-AMP CYCLOHYDROLASE"/>
    <property type="match status" value="1"/>
</dbReference>
<dbReference type="GO" id="GO:0000105">
    <property type="term" value="P:L-histidine biosynthetic process"/>
    <property type="evidence" value="ECO:0007669"/>
    <property type="project" value="UniProtKB-UniPathway"/>
</dbReference>
<keyword evidence="11 15" id="KW-0378">Hydrolase</keyword>
<evidence type="ECO:0000256" key="5">
    <source>
        <dbReference type="ARBA" id="ARBA00007731"/>
    </source>
</evidence>
<comment type="caution">
    <text evidence="15">The sequence shown here is derived from an EMBL/GenBank/DDBJ whole genome shotgun (WGS) entry which is preliminary data.</text>
</comment>
<dbReference type="GO" id="GO:0004636">
    <property type="term" value="F:phosphoribosyl-ATP diphosphatase activity"/>
    <property type="evidence" value="ECO:0007669"/>
    <property type="project" value="UniProtKB-EC"/>
</dbReference>
<dbReference type="GO" id="GO:0004635">
    <property type="term" value="F:phosphoribosyl-AMP cyclohydrolase activity"/>
    <property type="evidence" value="ECO:0007669"/>
    <property type="project" value="UniProtKB-EC"/>
</dbReference>
<evidence type="ECO:0000313" key="16">
    <source>
        <dbReference type="Proteomes" id="UP000431744"/>
    </source>
</evidence>
<proteinExistence type="inferred from homology"/>
<evidence type="ECO:0000256" key="12">
    <source>
        <dbReference type="ARBA" id="ARBA00022842"/>
    </source>
</evidence>
<evidence type="ECO:0000256" key="3">
    <source>
        <dbReference type="ARBA" id="ARBA00005169"/>
    </source>
</evidence>
<feature type="domain" description="Phosphoribosyl-AMP cyclohydrolase" evidence="14">
    <location>
        <begin position="45"/>
        <end position="117"/>
    </location>
</feature>
<comment type="similarity">
    <text evidence="5">In the C-terminal section; belongs to the PRA-PH family.</text>
</comment>
<dbReference type="AlphaFoldDB" id="A0A6H9WLR9"/>
<gene>
    <name evidence="15" type="primary">hisI</name>
    <name evidence="15" type="ORF">F8O04_07835</name>
</gene>
<keyword evidence="13" id="KW-0368">Histidine biosynthesis</keyword>
<evidence type="ECO:0000256" key="4">
    <source>
        <dbReference type="ARBA" id="ARBA00005204"/>
    </source>
</evidence>
<evidence type="ECO:0000256" key="7">
    <source>
        <dbReference type="ARBA" id="ARBA00012414"/>
    </source>
</evidence>
<evidence type="ECO:0000256" key="10">
    <source>
        <dbReference type="ARBA" id="ARBA00022605"/>
    </source>
</evidence>
<comment type="pathway">
    <text evidence="3">Amino-acid biosynthesis; L-histidine biosynthesis; L-histidine from 5-phospho-alpha-D-ribose 1-diphosphate: step 3/9.</text>
</comment>
<comment type="pathway">
    <text evidence="4">Amino-acid biosynthesis; L-histidine biosynthesis; L-histidine from 5-phospho-alpha-D-ribose 1-diphosphate: step 2/9.</text>
</comment>
<comment type="similarity">
    <text evidence="6">In the N-terminal section; belongs to the PRA-CH family.</text>
</comment>
<dbReference type="PANTHER" id="PTHR42945">
    <property type="entry name" value="HISTIDINE BIOSYNTHESIS BIFUNCTIONAL PROTEIN"/>
    <property type="match status" value="1"/>
</dbReference>
<organism evidence="15 16">
    <name type="scientific">Pseudoclavibacter endophyticus</name>
    <dbReference type="NCBI Taxonomy" id="1778590"/>
    <lineage>
        <taxon>Bacteria</taxon>
        <taxon>Bacillati</taxon>
        <taxon>Actinomycetota</taxon>
        <taxon>Actinomycetes</taxon>
        <taxon>Micrococcales</taxon>
        <taxon>Microbacteriaceae</taxon>
        <taxon>Pseudoclavibacter</taxon>
    </lineage>
</organism>
<dbReference type="Proteomes" id="UP000431744">
    <property type="component" value="Unassembled WGS sequence"/>
</dbReference>
<accession>A0A6H9WLR9</accession>
<keyword evidence="16" id="KW-1185">Reference proteome</keyword>
<keyword evidence="12" id="KW-0460">Magnesium</keyword>
<evidence type="ECO:0000256" key="13">
    <source>
        <dbReference type="ARBA" id="ARBA00023102"/>
    </source>
</evidence>
<evidence type="ECO:0000256" key="6">
    <source>
        <dbReference type="ARBA" id="ARBA00008299"/>
    </source>
</evidence>
<name>A0A6H9WLR9_9MICO</name>
<reference evidence="15 16" key="1">
    <citation type="submission" date="2019-09" db="EMBL/GenBank/DDBJ databases">
        <title>Phylogeny of genus Pseudoclavibacter and closely related genus.</title>
        <authorList>
            <person name="Li Y."/>
        </authorList>
    </citation>
    <scope>NUCLEOTIDE SEQUENCE [LARGE SCALE GENOMIC DNA]</scope>
    <source>
        <strain evidence="15 16">EGI 60007</strain>
    </source>
</reference>
<dbReference type="EMBL" id="WBJY01000001">
    <property type="protein sequence ID" value="KAB1650103.1"/>
    <property type="molecule type" value="Genomic_DNA"/>
</dbReference>
<protein>
    <recommendedName>
        <fullName evidence="9">Histidine biosynthesis bifunctional protein HisIE</fullName>
        <ecNumber evidence="8">3.5.4.19</ecNumber>
        <ecNumber evidence="7">3.6.1.31</ecNumber>
    </recommendedName>
</protein>
<evidence type="ECO:0000313" key="15">
    <source>
        <dbReference type="EMBL" id="KAB1650103.1"/>
    </source>
</evidence>
<dbReference type="InterPro" id="IPR038019">
    <property type="entry name" value="PRib_AMP_CycHydrolase_sf"/>
</dbReference>
<dbReference type="EC" id="3.6.1.31" evidence="7"/>
<sequence length="134" mass="14802">MSANERVAAALTDEQIEEVVGRIAFDERGLAPAIVTQHGTGELLMLAYVSAESLRATLSDRRVTYWSRSRRELWRKGETSGHTQRLMAFALDCDADTLHFEVDQVGPACHTGTRTCFDGDELAVRFADATGERA</sequence>
<dbReference type="Pfam" id="PF01502">
    <property type="entry name" value="PRA-CH"/>
    <property type="match status" value="1"/>
</dbReference>
<dbReference type="SUPFAM" id="SSF141734">
    <property type="entry name" value="HisI-like"/>
    <property type="match status" value="1"/>
</dbReference>
<dbReference type="UniPathway" id="UPA00031">
    <property type="reaction ID" value="UER00008"/>
</dbReference>
<evidence type="ECO:0000256" key="2">
    <source>
        <dbReference type="ARBA" id="ARBA00001460"/>
    </source>
</evidence>
<dbReference type="FunFam" id="3.10.20.810:FF:000001">
    <property type="entry name" value="Histidine biosynthesis bifunctional protein HisIE"/>
    <property type="match status" value="1"/>
</dbReference>
<evidence type="ECO:0000256" key="11">
    <source>
        <dbReference type="ARBA" id="ARBA00022801"/>
    </source>
</evidence>
<comment type="catalytic activity">
    <reaction evidence="1">
        <text>1-(5-phospho-beta-D-ribosyl)-5'-AMP + H2O = 1-(5-phospho-beta-D-ribosyl)-5-[(5-phospho-beta-D-ribosylamino)methylideneamino]imidazole-4-carboxamide</text>
        <dbReference type="Rhea" id="RHEA:20049"/>
        <dbReference type="ChEBI" id="CHEBI:15377"/>
        <dbReference type="ChEBI" id="CHEBI:58435"/>
        <dbReference type="ChEBI" id="CHEBI:59457"/>
        <dbReference type="EC" id="3.5.4.19"/>
    </reaction>
</comment>
<evidence type="ECO:0000256" key="1">
    <source>
        <dbReference type="ARBA" id="ARBA00000024"/>
    </source>
</evidence>
<dbReference type="Gene3D" id="3.10.20.810">
    <property type="entry name" value="Phosphoribosyl-AMP cyclohydrolase"/>
    <property type="match status" value="1"/>
</dbReference>
<comment type="catalytic activity">
    <reaction evidence="2">
        <text>1-(5-phospho-beta-D-ribosyl)-ATP + H2O = 1-(5-phospho-beta-D-ribosyl)-5'-AMP + diphosphate + H(+)</text>
        <dbReference type="Rhea" id="RHEA:22828"/>
        <dbReference type="ChEBI" id="CHEBI:15377"/>
        <dbReference type="ChEBI" id="CHEBI:15378"/>
        <dbReference type="ChEBI" id="CHEBI:33019"/>
        <dbReference type="ChEBI" id="CHEBI:59457"/>
        <dbReference type="ChEBI" id="CHEBI:73183"/>
        <dbReference type="EC" id="3.6.1.31"/>
    </reaction>
</comment>
<dbReference type="InterPro" id="IPR002496">
    <property type="entry name" value="PRib_AMP_CycHydrolase_dom"/>
</dbReference>
<evidence type="ECO:0000256" key="8">
    <source>
        <dbReference type="ARBA" id="ARBA00012721"/>
    </source>
</evidence>
<dbReference type="OrthoDB" id="9795769at2"/>
<keyword evidence="10" id="KW-0028">Amino-acid biosynthesis</keyword>
<evidence type="ECO:0000259" key="14">
    <source>
        <dbReference type="Pfam" id="PF01502"/>
    </source>
</evidence>
<dbReference type="EC" id="3.5.4.19" evidence="8"/>
<evidence type="ECO:0000256" key="9">
    <source>
        <dbReference type="ARBA" id="ARBA00017720"/>
    </source>
</evidence>
<dbReference type="NCBIfam" id="NF000768">
    <property type="entry name" value="PRK00051.1"/>
    <property type="match status" value="1"/>
</dbReference>